<feature type="domain" description="LysM" evidence="1">
    <location>
        <begin position="2"/>
        <end position="46"/>
    </location>
</feature>
<dbReference type="Pfam" id="PF01551">
    <property type="entry name" value="Peptidase_M23"/>
    <property type="match status" value="1"/>
</dbReference>
<proteinExistence type="predicted"/>
<gene>
    <name evidence="2" type="ORF">WQE_42759</name>
</gene>
<dbReference type="InterPro" id="IPR016047">
    <property type="entry name" value="M23ase_b-sheet_dom"/>
</dbReference>
<dbReference type="InterPro" id="IPR011055">
    <property type="entry name" value="Dup_hybrid_motif"/>
</dbReference>
<sequence length="202" mass="21118">MGFYRVAAGDTLSRIATGYGRPVQDIAEWNGLPANATVAPGQLLRVAPIKTASAIVVSGLQSGVDRTGSNNGTAMEKASLRPDGFTWPLNGPVLTRFVQGRHGNIEIGGKPGELVKAAAAGRVVYAGTGIHKYGALVIIKHDKNLITAYGHNSILLVKDGDAVAQGQPISEVGVSNAGMPSIQFEMRMNGKPVDPLSYLPAF</sequence>
<dbReference type="PROSITE" id="PS51782">
    <property type="entry name" value="LYSM"/>
    <property type="match status" value="1"/>
</dbReference>
<keyword evidence="3" id="KW-1185">Reference proteome</keyword>
<dbReference type="PANTHER" id="PTHR21666:SF270">
    <property type="entry name" value="MUREIN HYDROLASE ACTIVATOR ENVC"/>
    <property type="match status" value="1"/>
</dbReference>
<dbReference type="Gene3D" id="3.10.350.10">
    <property type="entry name" value="LysM domain"/>
    <property type="match status" value="1"/>
</dbReference>
<evidence type="ECO:0000313" key="2">
    <source>
        <dbReference type="EMBL" id="EIM94720.1"/>
    </source>
</evidence>
<accession>A0ABN0F7Y6</accession>
<dbReference type="InterPro" id="IPR050570">
    <property type="entry name" value="Cell_wall_metabolism_enzyme"/>
</dbReference>
<name>A0ABN0F7Y6_9BURK</name>
<comment type="caution">
    <text evidence="2">The sequence shown here is derived from an EMBL/GenBank/DDBJ whole genome shotgun (WGS) entry which is preliminary data.</text>
</comment>
<dbReference type="SUPFAM" id="SSF51261">
    <property type="entry name" value="Duplicated hybrid motif"/>
    <property type="match status" value="1"/>
</dbReference>
<dbReference type="InterPro" id="IPR018392">
    <property type="entry name" value="LysM"/>
</dbReference>
<dbReference type="Pfam" id="PF01476">
    <property type="entry name" value="LysM"/>
    <property type="match status" value="1"/>
</dbReference>
<dbReference type="CDD" id="cd12797">
    <property type="entry name" value="M23_peptidase"/>
    <property type="match status" value="1"/>
</dbReference>
<organism evidence="2 3">
    <name type="scientific">Paraburkholderia hospita</name>
    <dbReference type="NCBI Taxonomy" id="169430"/>
    <lineage>
        <taxon>Bacteria</taxon>
        <taxon>Pseudomonadati</taxon>
        <taxon>Pseudomonadota</taxon>
        <taxon>Betaproteobacteria</taxon>
        <taxon>Burkholderiales</taxon>
        <taxon>Burkholderiaceae</taxon>
        <taxon>Paraburkholderia</taxon>
    </lineage>
</organism>
<dbReference type="SMART" id="SM00257">
    <property type="entry name" value="LysM"/>
    <property type="match status" value="1"/>
</dbReference>
<dbReference type="Gene3D" id="2.70.70.10">
    <property type="entry name" value="Glucose Permease (Domain IIA)"/>
    <property type="match status" value="1"/>
</dbReference>
<dbReference type="CDD" id="cd00118">
    <property type="entry name" value="LysM"/>
    <property type="match status" value="1"/>
</dbReference>
<dbReference type="EMBL" id="AKAU01000261">
    <property type="protein sequence ID" value="EIM94720.1"/>
    <property type="molecule type" value="Genomic_DNA"/>
</dbReference>
<evidence type="ECO:0000259" key="1">
    <source>
        <dbReference type="PROSITE" id="PS51782"/>
    </source>
</evidence>
<dbReference type="PANTHER" id="PTHR21666">
    <property type="entry name" value="PEPTIDASE-RELATED"/>
    <property type="match status" value="1"/>
</dbReference>
<dbReference type="InterPro" id="IPR036779">
    <property type="entry name" value="LysM_dom_sf"/>
</dbReference>
<evidence type="ECO:0000313" key="3">
    <source>
        <dbReference type="Proteomes" id="UP000004980"/>
    </source>
</evidence>
<dbReference type="Proteomes" id="UP000004980">
    <property type="component" value="Unassembled WGS sequence"/>
</dbReference>
<protein>
    <submittedName>
        <fullName evidence="2">Peptidase M23</fullName>
    </submittedName>
</protein>
<reference evidence="2 3" key="1">
    <citation type="journal article" date="2012" name="J. Bacteriol.">
        <title>Draft Genome Sequence of the Soil Bacterium Burkholderia terrae Strain BS001, Which Interacts with Fungal Surface Structures.</title>
        <authorList>
            <person name="Nazir R."/>
            <person name="Hansen M.A."/>
            <person name="Sorensen S."/>
            <person name="van Elsas J.D."/>
        </authorList>
    </citation>
    <scope>NUCLEOTIDE SEQUENCE [LARGE SCALE GENOMIC DNA]</scope>
    <source>
        <strain evidence="2 3">BS001</strain>
    </source>
</reference>